<keyword evidence="1" id="KW-0812">Transmembrane</keyword>
<evidence type="ECO:0000256" key="1">
    <source>
        <dbReference type="SAM" id="Phobius"/>
    </source>
</evidence>
<feature type="transmembrane region" description="Helical" evidence="1">
    <location>
        <begin position="33"/>
        <end position="51"/>
    </location>
</feature>
<sequence length="66" mass="7310">MASTDIDTRYTGVPDESIGDGYKIVPARHPWRLVGSIVAAALIAITLNSILTNPRWGWGVFVEFFF</sequence>
<keyword evidence="1" id="KW-0472">Membrane</keyword>
<dbReference type="EMBL" id="BSNG01000001">
    <property type="protein sequence ID" value="GLQ09878.1"/>
    <property type="molecule type" value="Genomic_DNA"/>
</dbReference>
<dbReference type="Proteomes" id="UP001161406">
    <property type="component" value="Unassembled WGS sequence"/>
</dbReference>
<reference evidence="2" key="2">
    <citation type="submission" date="2023-01" db="EMBL/GenBank/DDBJ databases">
        <title>Draft genome sequence of Devosia yakushimensis strain NBRC 103855.</title>
        <authorList>
            <person name="Sun Q."/>
            <person name="Mori K."/>
        </authorList>
    </citation>
    <scope>NUCLEOTIDE SEQUENCE</scope>
    <source>
        <strain evidence="2">NBRC 103855</strain>
    </source>
</reference>
<comment type="caution">
    <text evidence="2">The sequence shown here is derived from an EMBL/GenBank/DDBJ whole genome shotgun (WGS) entry which is preliminary data.</text>
</comment>
<name>A0ABQ5UD20_9HYPH</name>
<reference evidence="2" key="1">
    <citation type="journal article" date="2014" name="Int. J. Syst. Evol. Microbiol.">
        <title>Complete genome of a new Firmicutes species belonging to the dominant human colonic microbiota ('Ruminococcus bicirculans') reveals two chromosomes and a selective capacity to utilize plant glucans.</title>
        <authorList>
            <consortium name="NISC Comparative Sequencing Program"/>
            <person name="Wegmann U."/>
            <person name="Louis P."/>
            <person name="Goesmann A."/>
            <person name="Henrissat B."/>
            <person name="Duncan S.H."/>
            <person name="Flint H.J."/>
        </authorList>
    </citation>
    <scope>NUCLEOTIDE SEQUENCE</scope>
    <source>
        <strain evidence="2">NBRC 103855</strain>
    </source>
</reference>
<gene>
    <name evidence="2" type="ORF">GCM10007913_18100</name>
</gene>
<proteinExistence type="predicted"/>
<keyword evidence="1" id="KW-1133">Transmembrane helix</keyword>
<protein>
    <submittedName>
        <fullName evidence="2">Uncharacterized protein</fullName>
    </submittedName>
</protein>
<accession>A0ABQ5UD20</accession>
<organism evidence="2 3">
    <name type="scientific">Devosia yakushimensis</name>
    <dbReference type="NCBI Taxonomy" id="470028"/>
    <lineage>
        <taxon>Bacteria</taxon>
        <taxon>Pseudomonadati</taxon>
        <taxon>Pseudomonadota</taxon>
        <taxon>Alphaproteobacteria</taxon>
        <taxon>Hyphomicrobiales</taxon>
        <taxon>Devosiaceae</taxon>
        <taxon>Devosia</taxon>
    </lineage>
</organism>
<evidence type="ECO:0000313" key="2">
    <source>
        <dbReference type="EMBL" id="GLQ09878.1"/>
    </source>
</evidence>
<keyword evidence="3" id="KW-1185">Reference proteome</keyword>
<evidence type="ECO:0000313" key="3">
    <source>
        <dbReference type="Proteomes" id="UP001161406"/>
    </source>
</evidence>